<keyword evidence="2" id="KW-1185">Reference proteome</keyword>
<dbReference type="PATRIC" id="fig|1110509.7.peg.2407"/>
<reference evidence="1 2" key="1">
    <citation type="journal article" date="2012" name="PLoS ONE">
        <title>The genome characteristics and predicted function of methyl-group oxidation pathway in the obligate aceticlastic methanogens, Methanosaeta spp.</title>
        <authorList>
            <person name="Zhu J."/>
            <person name="Zheng H."/>
            <person name="Ai G."/>
            <person name="Zhang G."/>
            <person name="Liu D."/>
            <person name="Liu X."/>
            <person name="Dong X."/>
        </authorList>
    </citation>
    <scope>NUCLEOTIDE SEQUENCE [LARGE SCALE GENOMIC DNA]</scope>
    <source>
        <strain evidence="1 2">6Ac</strain>
    </source>
</reference>
<evidence type="ECO:0000313" key="1">
    <source>
        <dbReference type="EMBL" id="AET65527.1"/>
    </source>
</evidence>
<dbReference type="HOGENOM" id="CLU_2230366_0_0_2"/>
<name>G7WQH4_METH6</name>
<dbReference type="EMBL" id="CP003117">
    <property type="protein sequence ID" value="AET65527.1"/>
    <property type="molecule type" value="Genomic_DNA"/>
</dbReference>
<organism evidence="1 2">
    <name type="scientific">Methanothrix harundinacea (strain 6Ac)</name>
    <name type="common">Methanosaeta harundinacea</name>
    <dbReference type="NCBI Taxonomy" id="1110509"/>
    <lineage>
        <taxon>Archaea</taxon>
        <taxon>Methanobacteriati</taxon>
        <taxon>Methanobacteriota</taxon>
        <taxon>Stenosarchaea group</taxon>
        <taxon>Methanomicrobia</taxon>
        <taxon>Methanotrichales</taxon>
        <taxon>Methanotrichaceae</taxon>
        <taxon>Methanothrix</taxon>
    </lineage>
</organism>
<gene>
    <name evidence="1" type="ordered locus">Mhar_2175</name>
</gene>
<dbReference type="RefSeq" id="WP_014587703.1">
    <property type="nucleotide sequence ID" value="NC_017527.1"/>
</dbReference>
<proteinExistence type="predicted"/>
<dbReference type="AlphaFoldDB" id="G7WQH4"/>
<dbReference type="Proteomes" id="UP000005877">
    <property type="component" value="Chromosome"/>
</dbReference>
<evidence type="ECO:0000313" key="2">
    <source>
        <dbReference type="Proteomes" id="UP000005877"/>
    </source>
</evidence>
<sequence>MFEADEESVILEIVCGILGVSPEDMMEIGERAKRIITFDPDLEEEGEAMGRVREAVRDMSSEEAVVAGVFISGLLRCSLREQYLRASAEYGVEEADGGPEEKREE</sequence>
<dbReference type="GeneID" id="12511353"/>
<accession>G7WQH4</accession>
<protein>
    <submittedName>
        <fullName evidence="1">Uncharacterized protein</fullName>
    </submittedName>
</protein>
<dbReference type="KEGG" id="mhi:Mhar_2175"/>